<dbReference type="Gene3D" id="1.10.540.10">
    <property type="entry name" value="Acyl-CoA dehydrogenase/oxidase, N-terminal domain"/>
    <property type="match status" value="1"/>
</dbReference>
<dbReference type="AlphaFoldDB" id="A0A0E4C8J5"/>
<dbReference type="Pfam" id="PF02771">
    <property type="entry name" value="Acyl-CoA_dh_N"/>
    <property type="match status" value="1"/>
</dbReference>
<dbReference type="OrthoDB" id="9802447at2"/>
<dbReference type="InterPro" id="IPR009100">
    <property type="entry name" value="AcylCoA_DH/oxidase_NM_dom_sf"/>
</dbReference>
<evidence type="ECO:0000256" key="1">
    <source>
        <dbReference type="ARBA" id="ARBA00001974"/>
    </source>
</evidence>
<dbReference type="STRING" id="690567.1388"/>
<feature type="domain" description="Acyl-CoA dehydrogenase/oxidase C-terminal" evidence="7">
    <location>
        <begin position="291"/>
        <end position="455"/>
    </location>
</feature>
<name>A0A0E4C8J5_9FIRM</name>
<dbReference type="SUPFAM" id="SSF56645">
    <property type="entry name" value="Acyl-CoA dehydrogenase NM domain-like"/>
    <property type="match status" value="1"/>
</dbReference>
<dbReference type="Pfam" id="PF12806">
    <property type="entry name" value="Acyl-CoA_dh_C"/>
    <property type="match status" value="1"/>
</dbReference>
<dbReference type="Pfam" id="PF00441">
    <property type="entry name" value="Acyl-CoA_dh_1"/>
    <property type="match status" value="1"/>
</dbReference>
<feature type="domain" description="Acetyl-CoA dehydrogenase-like C-terminal" evidence="10">
    <location>
        <begin position="474"/>
        <end position="603"/>
    </location>
</feature>
<evidence type="ECO:0000259" key="7">
    <source>
        <dbReference type="Pfam" id="PF00441"/>
    </source>
</evidence>
<evidence type="ECO:0000256" key="2">
    <source>
        <dbReference type="ARBA" id="ARBA00009347"/>
    </source>
</evidence>
<keyword evidence="5 6" id="KW-0560">Oxidoreductase</keyword>
<organism evidence="11 12">
    <name type="scientific">Syntrophomonas zehnderi OL-4</name>
    <dbReference type="NCBI Taxonomy" id="690567"/>
    <lineage>
        <taxon>Bacteria</taxon>
        <taxon>Bacillati</taxon>
        <taxon>Bacillota</taxon>
        <taxon>Clostridia</taxon>
        <taxon>Eubacteriales</taxon>
        <taxon>Syntrophomonadaceae</taxon>
        <taxon>Syntrophomonas</taxon>
    </lineage>
</organism>
<dbReference type="Pfam" id="PF02770">
    <property type="entry name" value="Acyl-CoA_dh_M"/>
    <property type="match status" value="1"/>
</dbReference>
<dbReference type="Gene3D" id="1.20.140.10">
    <property type="entry name" value="Butyryl-CoA Dehydrogenase, subunit A, domain 3"/>
    <property type="match status" value="1"/>
</dbReference>
<dbReference type="SUPFAM" id="SSF47203">
    <property type="entry name" value="Acyl-CoA dehydrogenase C-terminal domain-like"/>
    <property type="match status" value="1"/>
</dbReference>
<evidence type="ECO:0000256" key="6">
    <source>
        <dbReference type="RuleBase" id="RU362125"/>
    </source>
</evidence>
<dbReference type="Proteomes" id="UP000045545">
    <property type="component" value="Unassembled WGS sequence"/>
</dbReference>
<dbReference type="InterPro" id="IPR025878">
    <property type="entry name" value="Acyl-CoA_dh-like_C_dom"/>
</dbReference>
<dbReference type="Gene3D" id="2.40.110.10">
    <property type="entry name" value="Butyryl-CoA Dehydrogenase, subunit A, domain 2"/>
    <property type="match status" value="1"/>
</dbReference>
<comment type="similarity">
    <text evidence="2 6">Belongs to the acyl-CoA dehydrogenase family.</text>
</comment>
<comment type="cofactor">
    <cofactor evidence="1 6">
        <name>FAD</name>
        <dbReference type="ChEBI" id="CHEBI:57692"/>
    </cofactor>
</comment>
<dbReference type="EMBL" id="CGIH01000026">
    <property type="protein sequence ID" value="CFX52834.1"/>
    <property type="molecule type" value="Genomic_DNA"/>
</dbReference>
<dbReference type="PANTHER" id="PTHR42803">
    <property type="entry name" value="ACYL-COA DEHYDROGENASE"/>
    <property type="match status" value="1"/>
</dbReference>
<evidence type="ECO:0000256" key="4">
    <source>
        <dbReference type="ARBA" id="ARBA00022827"/>
    </source>
</evidence>
<evidence type="ECO:0000256" key="3">
    <source>
        <dbReference type="ARBA" id="ARBA00022630"/>
    </source>
</evidence>
<sequence>MSYKYAYNTRDTKFILKEWLPTEEVLAYDRYKDYWGIEDLDVVIDQVRKIAEEVIAPTAEDGETFGVQFKDGQAYIPPSFHKVYRFLQDQGWGTSNYGHQTEGALPLTVINMLVEIMSAANPAFMPYLTTGQGVVDIIQDFGSQELQDKFLPKLLDGTWGGTMSITEPSSGSDAGDMQSRAFPTDDPRIFNIVGQKIFITCGDRDDVENIIHMYLARVEGAAPGTKGLSLFVVPKYWVNEDGSYSPNDVQCIGVEHKMGLKGSSTAQLVVGENKGCRGWIVGNPPDENGVGQGMMQMFNMMNEARLDTGRLSTAVTANAYWNAKDYGKERVQGRPLTNPKVGRVTINQHEDVKRMYMVNKATTEACRALLAKCYYYSDVKAYDPDPDRRKWARNKLDMLTPLCKAYPSDEGWGLIAESLQSYGGYGYCEEYPAANAARDVKIWSIWEGTNYIQSLDLIGRKWTQGKGAHFASTLKEVEDFIAAHKDNWPGWELELNHLEKALNAYREIQMTVLGFMKTGQAGLMGLYARRILTATAQLYCGYLLLDQAVIAAKRMQELGEDHFDYNFYLGKTLSARYYLRSIVPYVWYTADLIKIADRTAIDAPVEVFDY</sequence>
<dbReference type="InterPro" id="IPR046373">
    <property type="entry name" value="Acyl-CoA_Oxase/DH_mid-dom_sf"/>
</dbReference>
<dbReference type="InterPro" id="IPR052166">
    <property type="entry name" value="Diverse_Acyl-CoA_DH"/>
</dbReference>
<feature type="domain" description="Acyl-CoA oxidase/dehydrogenase middle" evidence="8">
    <location>
        <begin position="163"/>
        <end position="269"/>
    </location>
</feature>
<dbReference type="InterPro" id="IPR009075">
    <property type="entry name" value="AcylCo_DH/oxidase_C"/>
</dbReference>
<feature type="domain" description="Acyl-CoA dehydrogenase/oxidase N-terminal" evidence="9">
    <location>
        <begin position="42"/>
        <end position="157"/>
    </location>
</feature>
<dbReference type="InterPro" id="IPR036250">
    <property type="entry name" value="AcylCo_DH-like_C"/>
</dbReference>
<gene>
    <name evidence="11" type="ORF">1388</name>
</gene>
<keyword evidence="3 6" id="KW-0285">Flavoprotein</keyword>
<evidence type="ECO:0000313" key="12">
    <source>
        <dbReference type="Proteomes" id="UP000045545"/>
    </source>
</evidence>
<dbReference type="GO" id="GO:0005886">
    <property type="term" value="C:plasma membrane"/>
    <property type="evidence" value="ECO:0007669"/>
    <property type="project" value="TreeGrafter"/>
</dbReference>
<keyword evidence="4 6" id="KW-0274">FAD</keyword>
<dbReference type="InterPro" id="IPR013786">
    <property type="entry name" value="AcylCoA_DH/ox_N"/>
</dbReference>
<keyword evidence="12" id="KW-1185">Reference proteome</keyword>
<dbReference type="InterPro" id="IPR006091">
    <property type="entry name" value="Acyl-CoA_Oxase/DH_mid-dom"/>
</dbReference>
<evidence type="ECO:0000259" key="10">
    <source>
        <dbReference type="Pfam" id="PF12806"/>
    </source>
</evidence>
<dbReference type="RefSeq" id="WP_046496928.1">
    <property type="nucleotide sequence ID" value="NZ_CGIH01000026.1"/>
</dbReference>
<dbReference type="GO" id="GO:0016627">
    <property type="term" value="F:oxidoreductase activity, acting on the CH-CH group of donors"/>
    <property type="evidence" value="ECO:0007669"/>
    <property type="project" value="InterPro"/>
</dbReference>
<dbReference type="InterPro" id="IPR037069">
    <property type="entry name" value="AcylCoA_DH/ox_N_sf"/>
</dbReference>
<dbReference type="GO" id="GO:0050660">
    <property type="term" value="F:flavin adenine dinucleotide binding"/>
    <property type="evidence" value="ECO:0007669"/>
    <property type="project" value="InterPro"/>
</dbReference>
<dbReference type="PANTHER" id="PTHR42803:SF1">
    <property type="entry name" value="BROAD-SPECIFICITY LINEAR ACYL-COA DEHYDROGENASE FADE5"/>
    <property type="match status" value="1"/>
</dbReference>
<evidence type="ECO:0000313" key="11">
    <source>
        <dbReference type="EMBL" id="CFX52834.1"/>
    </source>
</evidence>
<evidence type="ECO:0000256" key="5">
    <source>
        <dbReference type="ARBA" id="ARBA00023002"/>
    </source>
</evidence>
<proteinExistence type="inferred from homology"/>
<protein>
    <submittedName>
        <fullName evidence="11">Acyl-CoA dehydrogenase/oxidase C-terminal</fullName>
    </submittedName>
</protein>
<accession>A0A0E4C8J5</accession>
<evidence type="ECO:0000259" key="9">
    <source>
        <dbReference type="Pfam" id="PF02771"/>
    </source>
</evidence>
<evidence type="ECO:0000259" key="8">
    <source>
        <dbReference type="Pfam" id="PF02770"/>
    </source>
</evidence>
<reference evidence="11 12" key="1">
    <citation type="submission" date="2015-03" db="EMBL/GenBank/DDBJ databases">
        <authorList>
            <person name="Murphy D."/>
        </authorList>
    </citation>
    <scope>NUCLEOTIDE SEQUENCE [LARGE SCALE GENOMIC DNA]</scope>
    <source>
        <strain evidence="11 12">OL-4</strain>
    </source>
</reference>